<protein>
    <submittedName>
        <fullName evidence="1">Uncharacterized protein</fullName>
    </submittedName>
</protein>
<reference evidence="1" key="2">
    <citation type="journal article" date="2015" name="Fish Shellfish Immunol.">
        <title>Early steps in the European eel (Anguilla anguilla)-Vibrio vulnificus interaction in the gills: Role of the RtxA13 toxin.</title>
        <authorList>
            <person name="Callol A."/>
            <person name="Pajuelo D."/>
            <person name="Ebbesson L."/>
            <person name="Teles M."/>
            <person name="MacKenzie S."/>
            <person name="Amaro C."/>
        </authorList>
    </citation>
    <scope>NUCLEOTIDE SEQUENCE</scope>
</reference>
<sequence length="88" mass="10198">MCGRKKHQLELCFRPATLSEPQAPLAQSWWNPLGRPYTVLHLVLSQRPATLIHSWSLARFWIYYFRGRTISGPGCQHAFSRHHGQKSV</sequence>
<reference evidence="1" key="1">
    <citation type="submission" date="2014-11" db="EMBL/GenBank/DDBJ databases">
        <authorList>
            <person name="Amaro Gonzalez C."/>
        </authorList>
    </citation>
    <scope>NUCLEOTIDE SEQUENCE</scope>
</reference>
<dbReference type="EMBL" id="GBXM01017053">
    <property type="protein sequence ID" value="JAH91524.1"/>
    <property type="molecule type" value="Transcribed_RNA"/>
</dbReference>
<evidence type="ECO:0000313" key="1">
    <source>
        <dbReference type="EMBL" id="JAH91524.1"/>
    </source>
</evidence>
<organism evidence="1">
    <name type="scientific">Anguilla anguilla</name>
    <name type="common">European freshwater eel</name>
    <name type="synonym">Muraena anguilla</name>
    <dbReference type="NCBI Taxonomy" id="7936"/>
    <lineage>
        <taxon>Eukaryota</taxon>
        <taxon>Metazoa</taxon>
        <taxon>Chordata</taxon>
        <taxon>Craniata</taxon>
        <taxon>Vertebrata</taxon>
        <taxon>Euteleostomi</taxon>
        <taxon>Actinopterygii</taxon>
        <taxon>Neopterygii</taxon>
        <taxon>Teleostei</taxon>
        <taxon>Anguilliformes</taxon>
        <taxon>Anguillidae</taxon>
        <taxon>Anguilla</taxon>
    </lineage>
</organism>
<dbReference type="AlphaFoldDB" id="A0A0E9WMA3"/>
<accession>A0A0E9WMA3</accession>
<proteinExistence type="predicted"/>
<name>A0A0E9WMA3_ANGAN</name>